<accession>A0A8J3RSH8</accession>
<evidence type="ECO:0000313" key="2">
    <source>
        <dbReference type="EMBL" id="GIH80992.1"/>
    </source>
</evidence>
<dbReference type="RefSeq" id="WP_203895398.1">
    <property type="nucleotide sequence ID" value="NZ_BOOH01000067.1"/>
</dbReference>
<evidence type="ECO:0008006" key="4">
    <source>
        <dbReference type="Google" id="ProtNLM"/>
    </source>
</evidence>
<feature type="signal peptide" evidence="1">
    <location>
        <begin position="1"/>
        <end position="32"/>
    </location>
</feature>
<keyword evidence="1" id="KW-0732">Signal</keyword>
<reference evidence="2 3" key="1">
    <citation type="submission" date="2021-01" db="EMBL/GenBank/DDBJ databases">
        <title>Whole genome shotgun sequence of Planobispora longispora NBRC 13918.</title>
        <authorList>
            <person name="Komaki H."/>
            <person name="Tamura T."/>
        </authorList>
    </citation>
    <scope>NUCLEOTIDE SEQUENCE [LARGE SCALE GENOMIC DNA]</scope>
    <source>
        <strain evidence="2 3">NBRC 13918</strain>
    </source>
</reference>
<dbReference type="Proteomes" id="UP000616724">
    <property type="component" value="Unassembled WGS sequence"/>
</dbReference>
<dbReference type="EMBL" id="BOOH01000067">
    <property type="protein sequence ID" value="GIH80992.1"/>
    <property type="molecule type" value="Genomic_DNA"/>
</dbReference>
<keyword evidence="3" id="KW-1185">Reference proteome</keyword>
<protein>
    <recommendedName>
        <fullName evidence="4">Lipoprotein</fullName>
    </recommendedName>
</protein>
<comment type="caution">
    <text evidence="2">The sequence shown here is derived from an EMBL/GenBank/DDBJ whole genome shotgun (WGS) entry which is preliminary data.</text>
</comment>
<gene>
    <name evidence="2" type="ORF">Plo01_74210</name>
</gene>
<name>A0A8J3RSH8_9ACTN</name>
<sequence length="211" mass="22571">MITSSAARRFRLRRTAAAAMTVLVTGALTACAAGEPAAPGRSPAGPSAGAHRLVLPPPQRVEGFRLDGMWPFFTRQELLDRQPHLGDAEGVSVRDAVQVRYEEAERAEGQKWTRKMIFTGYDAELGPDRRRQVVEAAVGDFLEGVTPDHRFDLTANPSNESALCIGIIELGSETGMCAWADDGTIGVVTGANLGAAELKAVLPAFRAAVER</sequence>
<organism evidence="2 3">
    <name type="scientific">Planobispora longispora</name>
    <dbReference type="NCBI Taxonomy" id="28887"/>
    <lineage>
        <taxon>Bacteria</taxon>
        <taxon>Bacillati</taxon>
        <taxon>Actinomycetota</taxon>
        <taxon>Actinomycetes</taxon>
        <taxon>Streptosporangiales</taxon>
        <taxon>Streptosporangiaceae</taxon>
        <taxon>Planobispora</taxon>
    </lineage>
</organism>
<proteinExistence type="predicted"/>
<evidence type="ECO:0000313" key="3">
    <source>
        <dbReference type="Proteomes" id="UP000616724"/>
    </source>
</evidence>
<evidence type="ECO:0000256" key="1">
    <source>
        <dbReference type="SAM" id="SignalP"/>
    </source>
</evidence>
<dbReference type="AlphaFoldDB" id="A0A8J3RSH8"/>
<feature type="chain" id="PRO_5035144658" description="Lipoprotein" evidence="1">
    <location>
        <begin position="33"/>
        <end position="211"/>
    </location>
</feature>